<dbReference type="GO" id="GO:0042597">
    <property type="term" value="C:periplasmic space"/>
    <property type="evidence" value="ECO:0007669"/>
    <property type="project" value="UniProtKB-SubCell"/>
</dbReference>
<dbReference type="InterPro" id="IPR006059">
    <property type="entry name" value="SBP"/>
</dbReference>
<dbReference type="Gene3D" id="3.40.190.10">
    <property type="entry name" value="Periplasmic binding protein-like II"/>
    <property type="match status" value="2"/>
</dbReference>
<keyword evidence="3" id="KW-0813">Transport</keyword>
<evidence type="ECO:0000313" key="6">
    <source>
        <dbReference type="Proteomes" id="UP000199391"/>
    </source>
</evidence>
<dbReference type="PANTHER" id="PTHR43649">
    <property type="entry name" value="ARABINOSE-BINDING PROTEIN-RELATED"/>
    <property type="match status" value="1"/>
</dbReference>
<dbReference type="SUPFAM" id="SSF53850">
    <property type="entry name" value="Periplasmic binding protein-like II"/>
    <property type="match status" value="1"/>
</dbReference>
<keyword evidence="4" id="KW-0732">Signal</keyword>
<reference evidence="6" key="1">
    <citation type="submission" date="2016-10" db="EMBL/GenBank/DDBJ databases">
        <authorList>
            <person name="Varghese N."/>
            <person name="Submissions S."/>
        </authorList>
    </citation>
    <scope>NUCLEOTIDE SEQUENCE [LARGE SCALE GENOMIC DNA]</scope>
    <source>
        <strain evidence="6">CGMCC 1.11014</strain>
    </source>
</reference>
<comment type="subcellular location">
    <subcellularLocation>
        <location evidence="1">Periplasm</location>
    </subcellularLocation>
</comment>
<dbReference type="RefSeq" id="WP_218164877.1">
    <property type="nucleotide sequence ID" value="NZ_FPBO01000015.1"/>
</dbReference>
<evidence type="ECO:0000256" key="1">
    <source>
        <dbReference type="ARBA" id="ARBA00004418"/>
    </source>
</evidence>
<organism evidence="5 6">
    <name type="scientific">Pseudoduganella namucuonensis</name>
    <dbReference type="NCBI Taxonomy" id="1035707"/>
    <lineage>
        <taxon>Bacteria</taxon>
        <taxon>Pseudomonadati</taxon>
        <taxon>Pseudomonadota</taxon>
        <taxon>Betaproteobacteria</taxon>
        <taxon>Burkholderiales</taxon>
        <taxon>Oxalobacteraceae</taxon>
        <taxon>Telluria group</taxon>
        <taxon>Pseudoduganella</taxon>
    </lineage>
</organism>
<dbReference type="AlphaFoldDB" id="A0A1I7K7C4"/>
<accession>A0A1I7K7C4</accession>
<dbReference type="STRING" id="1035707.SAMN05216552_101556"/>
<name>A0A1I7K7C4_9BURK</name>
<protein>
    <submittedName>
        <fullName evidence="5">Extracellular solute-binding protein</fullName>
    </submittedName>
</protein>
<dbReference type="PANTHER" id="PTHR43649:SF34">
    <property type="entry name" value="ABC TRANSPORTER PERIPLASMIC-BINDING PROTEIN YCJN-RELATED"/>
    <property type="match status" value="1"/>
</dbReference>
<dbReference type="Proteomes" id="UP000199391">
    <property type="component" value="Unassembled WGS sequence"/>
</dbReference>
<comment type="similarity">
    <text evidence="2">Belongs to the bacterial solute-binding protein 1 family.</text>
</comment>
<gene>
    <name evidence="5" type="ORF">SAMN05216552_101556</name>
</gene>
<dbReference type="Pfam" id="PF01547">
    <property type="entry name" value="SBP_bac_1"/>
    <property type="match status" value="1"/>
</dbReference>
<evidence type="ECO:0000313" key="5">
    <source>
        <dbReference type="EMBL" id="SFU93337.1"/>
    </source>
</evidence>
<keyword evidence="6" id="KW-1185">Reference proteome</keyword>
<evidence type="ECO:0000256" key="2">
    <source>
        <dbReference type="ARBA" id="ARBA00008520"/>
    </source>
</evidence>
<dbReference type="EMBL" id="FPBO01000015">
    <property type="protein sequence ID" value="SFU93337.1"/>
    <property type="molecule type" value="Genomic_DNA"/>
</dbReference>
<evidence type="ECO:0000256" key="4">
    <source>
        <dbReference type="ARBA" id="ARBA00022729"/>
    </source>
</evidence>
<proteinExistence type="inferred from homology"/>
<sequence>MQSLVSGLFASRILFAAADGTAQSGMSPTEPVKAKGGGVVTVVKVGDIVPPRVAPPCKPGSCLFAGQSVTVIVSDSVIYSSILEGKKEFEAATGARLNINRVPFSENFENFFSDLSSRSGKYDSSIAGAWWLGELVGGDHLLSYDKYYNDPRFPKWNIDDVLTAPRSLLSYGGKKYMVANDHDGQVMYYRRDLLADAQHQAAFRQKYGYALDVPKTWAQFQDVAEYFNGKDLNGNGMPDHGVTMALYAARGWDGIDPGRTFHFLPPDGTGQIETYLKAGWNGADVRNYLHAYFDTFGNRQQLPYLRISGNYSYWQVLDFHLAQATAGRLSQESAPKATAVDFEEMTIRLGRARQRGVYRASLGFQ</sequence>
<dbReference type="InterPro" id="IPR050490">
    <property type="entry name" value="Bact_solute-bd_prot1"/>
</dbReference>
<evidence type="ECO:0000256" key="3">
    <source>
        <dbReference type="ARBA" id="ARBA00022448"/>
    </source>
</evidence>